<dbReference type="PATRIC" id="fig|698759.3.peg.271"/>
<reference evidence="3 4" key="1">
    <citation type="submission" date="2012-11" db="EMBL/GenBank/DDBJ databases">
        <authorList>
            <person name="Huguet-Tapia J.C."/>
            <person name="Durkin A.S."/>
            <person name="Pettis G.S."/>
            <person name="Badger J.H."/>
        </authorList>
    </citation>
    <scope>NUCLEOTIDE SEQUENCE [LARGE SCALE GENOMIC DNA]</scope>
    <source>
        <strain evidence="3 4">91-03</strain>
    </source>
</reference>
<protein>
    <submittedName>
        <fullName evidence="3">Putative lipoprotein</fullName>
    </submittedName>
</protein>
<organism evidence="3 4">
    <name type="scientific">Streptomyces ipomoeae 91-03</name>
    <dbReference type="NCBI Taxonomy" id="698759"/>
    <lineage>
        <taxon>Bacteria</taxon>
        <taxon>Bacillati</taxon>
        <taxon>Actinomycetota</taxon>
        <taxon>Actinomycetes</taxon>
        <taxon>Kitasatosporales</taxon>
        <taxon>Streptomycetaceae</taxon>
        <taxon>Streptomyces</taxon>
    </lineage>
</organism>
<feature type="chain" id="PRO_5003952118" evidence="2">
    <location>
        <begin position="27"/>
        <end position="167"/>
    </location>
</feature>
<keyword evidence="4" id="KW-1185">Reference proteome</keyword>
<dbReference type="PROSITE" id="PS51257">
    <property type="entry name" value="PROKAR_LIPOPROTEIN"/>
    <property type="match status" value="1"/>
</dbReference>
<feature type="signal peptide" evidence="2">
    <location>
        <begin position="1"/>
        <end position="26"/>
    </location>
</feature>
<sequence>MRRTVITAVLAAGLLLTACTGGSEKAAEPSASSDAATTPAVEESATSDDDAAKEAEEDVDKTLDELERALGETTGVQDGTYEITKSQPDYEDPSLALDDEYIAPGTYTTKGPAGQSSDCSWARMRDASGQAASVIADDLSSGRATVTLEEGEFFKTSGCKPWTRSGD</sequence>
<dbReference type="RefSeq" id="WP_009294526.1">
    <property type="nucleotide sequence ID" value="NZ_AEJC01000022.1"/>
</dbReference>
<gene>
    <name evidence="3" type="ORF">STRIP9103_05021</name>
</gene>
<evidence type="ECO:0000256" key="2">
    <source>
        <dbReference type="SAM" id="SignalP"/>
    </source>
</evidence>
<keyword evidence="3" id="KW-0449">Lipoprotein</keyword>
<feature type="compositionally biased region" description="Low complexity" evidence="1">
    <location>
        <begin position="21"/>
        <end position="44"/>
    </location>
</feature>
<dbReference type="Proteomes" id="UP000010411">
    <property type="component" value="Unassembled WGS sequence"/>
</dbReference>
<proteinExistence type="predicted"/>
<dbReference type="AlphaFoldDB" id="L1L931"/>
<dbReference type="EMBL" id="AEJC01000022">
    <property type="protein sequence ID" value="EKX69215.1"/>
    <property type="molecule type" value="Genomic_DNA"/>
</dbReference>
<name>L1L931_9ACTN</name>
<feature type="region of interest" description="Disordered" evidence="1">
    <location>
        <begin position="21"/>
        <end position="58"/>
    </location>
</feature>
<comment type="caution">
    <text evidence="3">The sequence shown here is derived from an EMBL/GenBank/DDBJ whole genome shotgun (WGS) entry which is preliminary data.</text>
</comment>
<keyword evidence="2" id="KW-0732">Signal</keyword>
<accession>L1L931</accession>
<feature type="region of interest" description="Disordered" evidence="1">
    <location>
        <begin position="70"/>
        <end position="94"/>
    </location>
</feature>
<evidence type="ECO:0000313" key="4">
    <source>
        <dbReference type="Proteomes" id="UP000010411"/>
    </source>
</evidence>
<evidence type="ECO:0000313" key="3">
    <source>
        <dbReference type="EMBL" id="EKX69215.1"/>
    </source>
</evidence>
<evidence type="ECO:0000256" key="1">
    <source>
        <dbReference type="SAM" id="MobiDB-lite"/>
    </source>
</evidence>